<sequence>MTTVRPPASPQPFERPAATELPITEQTRTVRAVTGILVPLIVTLATLGGIGSFTTVRAMAEPWFGDRAWSVPIGMDVGILVLLAWDLLMEYLDMPWPVLRWVAWSYIAATVTINVLAAHGDVAGSLMHAAMPMLFITVVEGIRHLIRHHVGLAYGTRTERIPTRRWLLAPVSTALLWRRMALWNITTYREALQMEYRRLTTVGQLQEQYGRLAWRWRTPLRERLSLRLLAAELPEHHPPTHGSAPAPPPRDPQPPRPYWLGDDLLLATRRVLDDALAADRALTRTELGQHLREQGFSISNERLTELRQHAVTAEVATASTA</sequence>
<feature type="region of interest" description="Disordered" evidence="1">
    <location>
        <begin position="235"/>
        <end position="257"/>
    </location>
</feature>
<evidence type="ECO:0000256" key="2">
    <source>
        <dbReference type="SAM" id="Phobius"/>
    </source>
</evidence>
<comment type="caution">
    <text evidence="3">The sequence shown here is derived from an EMBL/GenBank/DDBJ whole genome shotgun (WGS) entry which is preliminary data.</text>
</comment>
<feature type="region of interest" description="Disordered" evidence="1">
    <location>
        <begin position="1"/>
        <end position="20"/>
    </location>
</feature>
<feature type="transmembrane region" description="Helical" evidence="2">
    <location>
        <begin position="68"/>
        <end position="89"/>
    </location>
</feature>
<gene>
    <name evidence="3" type="ORF">ACFPCY_06360</name>
</gene>
<keyword evidence="2" id="KW-0812">Transmembrane</keyword>
<feature type="transmembrane region" description="Helical" evidence="2">
    <location>
        <begin position="36"/>
        <end position="56"/>
    </location>
</feature>
<dbReference type="EMBL" id="JBHSIT010000002">
    <property type="protein sequence ID" value="MFC4906932.1"/>
    <property type="molecule type" value="Genomic_DNA"/>
</dbReference>
<dbReference type="InterPro" id="IPR021235">
    <property type="entry name" value="DUF2637"/>
</dbReference>
<name>A0ABV9TS32_9ACTN</name>
<accession>A0ABV9TS32</accession>
<organism evidence="3 4">
    <name type="scientific">Actinomadura gamaensis</name>
    <dbReference type="NCBI Taxonomy" id="1763541"/>
    <lineage>
        <taxon>Bacteria</taxon>
        <taxon>Bacillati</taxon>
        <taxon>Actinomycetota</taxon>
        <taxon>Actinomycetes</taxon>
        <taxon>Streptosporangiales</taxon>
        <taxon>Thermomonosporaceae</taxon>
        <taxon>Actinomadura</taxon>
    </lineage>
</organism>
<dbReference type="Proteomes" id="UP001595872">
    <property type="component" value="Unassembled WGS sequence"/>
</dbReference>
<feature type="compositionally biased region" description="Pro residues" evidence="1">
    <location>
        <begin position="245"/>
        <end position="257"/>
    </location>
</feature>
<evidence type="ECO:0000313" key="3">
    <source>
        <dbReference type="EMBL" id="MFC4906932.1"/>
    </source>
</evidence>
<reference evidence="4" key="1">
    <citation type="journal article" date="2019" name="Int. J. Syst. Evol. Microbiol.">
        <title>The Global Catalogue of Microorganisms (GCM) 10K type strain sequencing project: providing services to taxonomists for standard genome sequencing and annotation.</title>
        <authorList>
            <consortium name="The Broad Institute Genomics Platform"/>
            <consortium name="The Broad Institute Genome Sequencing Center for Infectious Disease"/>
            <person name="Wu L."/>
            <person name="Ma J."/>
        </authorList>
    </citation>
    <scope>NUCLEOTIDE SEQUENCE [LARGE SCALE GENOMIC DNA]</scope>
    <source>
        <strain evidence="4">KLKA75</strain>
    </source>
</reference>
<evidence type="ECO:0000313" key="4">
    <source>
        <dbReference type="Proteomes" id="UP001595872"/>
    </source>
</evidence>
<feature type="transmembrane region" description="Helical" evidence="2">
    <location>
        <begin position="101"/>
        <end position="120"/>
    </location>
</feature>
<keyword evidence="4" id="KW-1185">Reference proteome</keyword>
<keyword evidence="2" id="KW-1133">Transmembrane helix</keyword>
<evidence type="ECO:0000256" key="1">
    <source>
        <dbReference type="SAM" id="MobiDB-lite"/>
    </source>
</evidence>
<keyword evidence="2" id="KW-0472">Membrane</keyword>
<protein>
    <submittedName>
        <fullName evidence="3">DUF2637 domain-containing protein</fullName>
    </submittedName>
</protein>
<dbReference type="RefSeq" id="WP_378252672.1">
    <property type="nucleotide sequence ID" value="NZ_JBHSIT010000002.1"/>
</dbReference>
<proteinExistence type="predicted"/>
<dbReference type="Pfam" id="PF10935">
    <property type="entry name" value="DUF2637"/>
    <property type="match status" value="1"/>
</dbReference>